<dbReference type="PANTHER" id="PTHR42878:SF7">
    <property type="entry name" value="SENSOR HISTIDINE KINASE GLRK"/>
    <property type="match status" value="1"/>
</dbReference>
<dbReference type="Gene3D" id="1.10.287.130">
    <property type="match status" value="1"/>
</dbReference>
<evidence type="ECO:0000256" key="1">
    <source>
        <dbReference type="ARBA" id="ARBA00000085"/>
    </source>
</evidence>
<name>A0ABR7NHQ7_9FIRM</name>
<dbReference type="SUPFAM" id="SSF158472">
    <property type="entry name" value="HAMP domain-like"/>
    <property type="match status" value="1"/>
</dbReference>
<keyword evidence="5" id="KW-0808">Transferase</keyword>
<dbReference type="SUPFAM" id="SSF55785">
    <property type="entry name" value="PYP-like sensor domain (PAS domain)"/>
    <property type="match status" value="1"/>
</dbReference>
<dbReference type="PROSITE" id="PS50109">
    <property type="entry name" value="HIS_KIN"/>
    <property type="match status" value="1"/>
</dbReference>
<dbReference type="Pfam" id="PF00512">
    <property type="entry name" value="HisKA"/>
    <property type="match status" value="1"/>
</dbReference>
<evidence type="ECO:0000256" key="4">
    <source>
        <dbReference type="ARBA" id="ARBA00022553"/>
    </source>
</evidence>
<dbReference type="EMBL" id="JACRTB010000007">
    <property type="protein sequence ID" value="MBC8575942.1"/>
    <property type="molecule type" value="Genomic_DNA"/>
</dbReference>
<dbReference type="InterPro" id="IPR003660">
    <property type="entry name" value="HAMP_dom"/>
</dbReference>
<feature type="domain" description="Histidine kinase" evidence="11">
    <location>
        <begin position="388"/>
        <end position="607"/>
    </location>
</feature>
<keyword evidence="4" id="KW-0597">Phosphoprotein</keyword>
<keyword evidence="6" id="KW-0547">Nucleotide-binding</keyword>
<evidence type="ECO:0000259" key="12">
    <source>
        <dbReference type="PROSITE" id="PS50885"/>
    </source>
</evidence>
<feature type="transmembrane region" description="Helical" evidence="10">
    <location>
        <begin position="178"/>
        <end position="197"/>
    </location>
</feature>
<dbReference type="SMART" id="SM00304">
    <property type="entry name" value="HAMP"/>
    <property type="match status" value="1"/>
</dbReference>
<dbReference type="PROSITE" id="PS50885">
    <property type="entry name" value="HAMP"/>
    <property type="match status" value="1"/>
</dbReference>
<evidence type="ECO:0000256" key="9">
    <source>
        <dbReference type="ARBA" id="ARBA00023012"/>
    </source>
</evidence>
<dbReference type="InterPro" id="IPR003661">
    <property type="entry name" value="HisK_dim/P_dom"/>
</dbReference>
<comment type="caution">
    <text evidence="13">The sequence shown here is derived from an EMBL/GenBank/DDBJ whole genome shotgun (WGS) entry which is preliminary data.</text>
</comment>
<keyword evidence="9" id="KW-0902">Two-component regulatory system</keyword>
<comment type="subcellular location">
    <subcellularLocation>
        <location evidence="2">Membrane</location>
    </subcellularLocation>
</comment>
<dbReference type="InterPro" id="IPR035965">
    <property type="entry name" value="PAS-like_dom_sf"/>
</dbReference>
<evidence type="ECO:0000256" key="7">
    <source>
        <dbReference type="ARBA" id="ARBA00022777"/>
    </source>
</evidence>
<evidence type="ECO:0000256" key="8">
    <source>
        <dbReference type="ARBA" id="ARBA00022840"/>
    </source>
</evidence>
<dbReference type="CDD" id="cd00082">
    <property type="entry name" value="HisKA"/>
    <property type="match status" value="1"/>
</dbReference>
<gene>
    <name evidence="13" type="ORF">H8717_05880</name>
</gene>
<evidence type="ECO:0000256" key="10">
    <source>
        <dbReference type="SAM" id="Phobius"/>
    </source>
</evidence>
<keyword evidence="7" id="KW-0418">Kinase</keyword>
<dbReference type="SMART" id="SM00387">
    <property type="entry name" value="HATPase_c"/>
    <property type="match status" value="1"/>
</dbReference>
<keyword evidence="10" id="KW-0472">Membrane</keyword>
<keyword evidence="10" id="KW-0812">Transmembrane</keyword>
<proteinExistence type="predicted"/>
<evidence type="ECO:0000259" key="11">
    <source>
        <dbReference type="PROSITE" id="PS50109"/>
    </source>
</evidence>
<sequence>MIKSLKGKVSLLCGSLVLLIALLGIYSLFNMYQISRAVDSLIITNYNSIQRLRQMDEALYAQDAALLSYLHTGDAQDAASTLEAQAAVFREASATEYGTIILPQEMEMISGIIASYDSYCALFPEYLALSSVRADRYYQQRLTPAAAEVREHIHSLRVSNEAALFARKQEASEVVRHAAALLFGTFLVTIIIAYTTARIYTDKLFRPIYEVTQNLKAVRQGNMGRKTSVQASDELGSLAQEFNNMTQRLQEFEQSTMGQLMAERNRTMAIVRSITEPMAILDGSFCITLTNQSFDRLFSVEMDEVRGSHFQEAVAQSGLSAFSAVPYRSQSYTERVIQLGSGEEAKFYNAMVTPLAHDEPSGDAVIIVLYDITALKDLDRKRSDFIATISHEFKTPLTSMVIGVDLLSSGALGNMTDEQKEVFEALREDGQRLCSLVTDLLELSRIESAENVYRFERCSLPEVFSECIRQFTPAAERGGTTIVERCPDQLPDVRGDFSKITWVMNNLLSNAVKYTGRGDTITVSAFGGGPQFVTVVVSDTGTGIPEEYLERIFDKYVQVSSYDIEMRGSGLGLAVARAIITAHGGKIWCESNVRKGSRFLFTLPIYQDGGEALEARAGR</sequence>
<dbReference type="Gene3D" id="6.10.340.10">
    <property type="match status" value="1"/>
</dbReference>
<dbReference type="SUPFAM" id="SSF47384">
    <property type="entry name" value="Homodimeric domain of signal transducing histidine kinase"/>
    <property type="match status" value="1"/>
</dbReference>
<dbReference type="InterPro" id="IPR036097">
    <property type="entry name" value="HisK_dim/P_sf"/>
</dbReference>
<dbReference type="Proteomes" id="UP000658131">
    <property type="component" value="Unassembled WGS sequence"/>
</dbReference>
<evidence type="ECO:0000313" key="13">
    <source>
        <dbReference type="EMBL" id="MBC8575942.1"/>
    </source>
</evidence>
<dbReference type="RefSeq" id="WP_262399507.1">
    <property type="nucleotide sequence ID" value="NZ_JACRTB010000007.1"/>
</dbReference>
<dbReference type="CDD" id="cd00075">
    <property type="entry name" value="HATPase"/>
    <property type="match status" value="1"/>
</dbReference>
<dbReference type="Gene3D" id="3.30.565.10">
    <property type="entry name" value="Histidine kinase-like ATPase, C-terminal domain"/>
    <property type="match status" value="1"/>
</dbReference>
<comment type="catalytic activity">
    <reaction evidence="1">
        <text>ATP + protein L-histidine = ADP + protein N-phospho-L-histidine.</text>
        <dbReference type="EC" id="2.7.13.3"/>
    </reaction>
</comment>
<accession>A0ABR7NHQ7</accession>
<dbReference type="Pfam" id="PF02518">
    <property type="entry name" value="HATPase_c"/>
    <property type="match status" value="1"/>
</dbReference>
<dbReference type="PANTHER" id="PTHR42878">
    <property type="entry name" value="TWO-COMPONENT HISTIDINE KINASE"/>
    <property type="match status" value="1"/>
</dbReference>
<evidence type="ECO:0000256" key="5">
    <source>
        <dbReference type="ARBA" id="ARBA00022679"/>
    </source>
</evidence>
<dbReference type="SUPFAM" id="SSF55874">
    <property type="entry name" value="ATPase domain of HSP90 chaperone/DNA topoisomerase II/histidine kinase"/>
    <property type="match status" value="1"/>
</dbReference>
<reference evidence="13 14" key="1">
    <citation type="submission" date="2020-08" db="EMBL/GenBank/DDBJ databases">
        <title>Genome public.</title>
        <authorList>
            <person name="Liu C."/>
            <person name="Sun Q."/>
        </authorList>
    </citation>
    <scope>NUCLEOTIDE SEQUENCE [LARGE SCALE GENOMIC DNA]</scope>
    <source>
        <strain evidence="13 14">BX1</strain>
    </source>
</reference>
<organism evidence="13 14">
    <name type="scientific">Yanshouia hominis</name>
    <dbReference type="NCBI Taxonomy" id="2763673"/>
    <lineage>
        <taxon>Bacteria</taxon>
        <taxon>Bacillati</taxon>
        <taxon>Bacillota</taxon>
        <taxon>Clostridia</taxon>
        <taxon>Eubacteriales</taxon>
        <taxon>Oscillospiraceae</taxon>
        <taxon>Yanshouia</taxon>
    </lineage>
</organism>
<dbReference type="InterPro" id="IPR004358">
    <property type="entry name" value="Sig_transdc_His_kin-like_C"/>
</dbReference>
<dbReference type="InterPro" id="IPR003594">
    <property type="entry name" value="HATPase_dom"/>
</dbReference>
<dbReference type="PRINTS" id="PR00344">
    <property type="entry name" value="BCTRLSENSOR"/>
</dbReference>
<dbReference type="Pfam" id="PF00672">
    <property type="entry name" value="HAMP"/>
    <property type="match status" value="1"/>
</dbReference>
<evidence type="ECO:0000313" key="14">
    <source>
        <dbReference type="Proteomes" id="UP000658131"/>
    </source>
</evidence>
<dbReference type="SMART" id="SM00388">
    <property type="entry name" value="HisKA"/>
    <property type="match status" value="1"/>
</dbReference>
<protein>
    <recommendedName>
        <fullName evidence="3">histidine kinase</fullName>
        <ecNumber evidence="3">2.7.13.3</ecNumber>
    </recommendedName>
</protein>
<dbReference type="InterPro" id="IPR050351">
    <property type="entry name" value="BphY/WalK/GraS-like"/>
</dbReference>
<evidence type="ECO:0000256" key="2">
    <source>
        <dbReference type="ARBA" id="ARBA00004370"/>
    </source>
</evidence>
<dbReference type="CDD" id="cd06225">
    <property type="entry name" value="HAMP"/>
    <property type="match status" value="1"/>
</dbReference>
<dbReference type="InterPro" id="IPR036890">
    <property type="entry name" value="HATPase_C_sf"/>
</dbReference>
<keyword evidence="14" id="KW-1185">Reference proteome</keyword>
<evidence type="ECO:0000256" key="6">
    <source>
        <dbReference type="ARBA" id="ARBA00022741"/>
    </source>
</evidence>
<keyword evidence="10" id="KW-1133">Transmembrane helix</keyword>
<dbReference type="EC" id="2.7.13.3" evidence="3"/>
<feature type="domain" description="HAMP" evidence="12">
    <location>
        <begin position="202"/>
        <end position="254"/>
    </location>
</feature>
<keyword evidence="8" id="KW-0067">ATP-binding</keyword>
<evidence type="ECO:0000256" key="3">
    <source>
        <dbReference type="ARBA" id="ARBA00012438"/>
    </source>
</evidence>
<dbReference type="Gene3D" id="3.30.450.20">
    <property type="entry name" value="PAS domain"/>
    <property type="match status" value="1"/>
</dbReference>
<dbReference type="InterPro" id="IPR005467">
    <property type="entry name" value="His_kinase_dom"/>
</dbReference>